<evidence type="ECO:0000313" key="12">
    <source>
        <dbReference type="EMBL" id="TQS46586.1"/>
    </source>
</evidence>
<sequence length="640" mass="67863">MNAVRNWLLPVTLAVAQVAYWPRDLTPQPSQYPALLGILIITVALGWRRRRPLIALAGAAAGLTLGVLTAPEDAVVLMEITDMIALYSVAAREPRRTWLAALGALAVWQLVCGAFEYGFGSEYVAESGMTLLCYVLIAGCGVARKQWLAGREQAAEALRRAESARQEAGDGERRRLSTELHDVSAHHLTSIVVTMNAARRLARPELVDDSLRLAADTGRAAQAELRRLLTDSALPAETPLAERLNELADAFTRLGQRVRVEGAGSVGVLPPAVAELAHALVREALTNTVRYAPGADVGVRLSLSTTDADAGQLRVVVENGPGTGAPADAGRLGSGRGLAGLRRRTQLLGGTWSAGPADGGRWQVEATMLTTARGSSRWRHGFIDLGVVALMLGLPVGAALLPDPSPPLDLRSWLLLAVVVPVHAVPLLYRRRAPWVAWAAVFVTVALWPTWLLGDWLPPSERMQYVAMFGACADVVAVYAVGAHARRKWPSLLVVPASSVALGTTFAVGTAVYGWQDSGGWLFLPLLVGLFAACWLVPVAVVWAVGFAVRIRRDRIVGREDGAVGAAVAAAEAEARAERARLVAGLRDQVLQQTDRVVTAAEQGDPDQVLAAARAALAAMRDLLTALDPPASAPALAASA</sequence>
<evidence type="ECO:0000256" key="6">
    <source>
        <dbReference type="ARBA" id="ARBA00022777"/>
    </source>
</evidence>
<dbReference type="PANTHER" id="PTHR24421:SF10">
    <property type="entry name" value="NITRATE_NITRITE SENSOR PROTEIN NARQ"/>
    <property type="match status" value="1"/>
</dbReference>
<feature type="transmembrane region" description="Helical" evidence="9">
    <location>
        <begin position="492"/>
        <end position="515"/>
    </location>
</feature>
<dbReference type="InterPro" id="IPR050482">
    <property type="entry name" value="Sensor_HK_TwoCompSys"/>
</dbReference>
<dbReference type="GO" id="GO:0005524">
    <property type="term" value="F:ATP binding"/>
    <property type="evidence" value="ECO:0007669"/>
    <property type="project" value="UniProtKB-KW"/>
</dbReference>
<evidence type="ECO:0000259" key="11">
    <source>
        <dbReference type="Pfam" id="PF23539"/>
    </source>
</evidence>
<evidence type="ECO:0000256" key="8">
    <source>
        <dbReference type="ARBA" id="ARBA00023012"/>
    </source>
</evidence>
<dbReference type="AlphaFoldDB" id="A0A545AZ21"/>
<feature type="transmembrane region" description="Helical" evidence="9">
    <location>
        <begin position="382"/>
        <end position="401"/>
    </location>
</feature>
<keyword evidence="6 12" id="KW-0418">Kinase</keyword>
<gene>
    <name evidence="12" type="ORF">FL583_04190</name>
</gene>
<keyword evidence="9" id="KW-0812">Transmembrane</keyword>
<feature type="domain" description="Signal transduction histidine kinase subgroup 3 dimerisation and phosphoacceptor" evidence="10">
    <location>
        <begin position="172"/>
        <end position="231"/>
    </location>
</feature>
<name>A0A545AZ21_9ACTN</name>
<keyword evidence="9" id="KW-0472">Membrane</keyword>
<feature type="transmembrane region" description="Helical" evidence="9">
    <location>
        <begin position="30"/>
        <end position="47"/>
    </location>
</feature>
<dbReference type="EMBL" id="VIRS01000002">
    <property type="protein sequence ID" value="TQS46586.1"/>
    <property type="molecule type" value="Genomic_DNA"/>
</dbReference>
<keyword evidence="4" id="KW-0808">Transferase</keyword>
<organism evidence="12 13">
    <name type="scientific">Cryptosporangium phraense</name>
    <dbReference type="NCBI Taxonomy" id="2593070"/>
    <lineage>
        <taxon>Bacteria</taxon>
        <taxon>Bacillati</taxon>
        <taxon>Actinomycetota</taxon>
        <taxon>Actinomycetes</taxon>
        <taxon>Cryptosporangiales</taxon>
        <taxon>Cryptosporangiaceae</taxon>
        <taxon>Cryptosporangium</taxon>
    </lineage>
</organism>
<feature type="transmembrane region" description="Helical" evidence="9">
    <location>
        <begin position="98"/>
        <end position="117"/>
    </location>
</feature>
<dbReference type="CDD" id="cd16917">
    <property type="entry name" value="HATPase_UhpB-NarQ-NarX-like"/>
    <property type="match status" value="1"/>
</dbReference>
<reference evidence="12 13" key="1">
    <citation type="submission" date="2019-07" db="EMBL/GenBank/DDBJ databases">
        <title>Cryptosporangium phraense sp. nov., isolated from plant litter.</title>
        <authorList>
            <person name="Suriyachadkun C."/>
        </authorList>
    </citation>
    <scope>NUCLEOTIDE SEQUENCE [LARGE SCALE GENOMIC DNA]</scope>
    <source>
        <strain evidence="12 13">A-T 5661</strain>
    </source>
</reference>
<feature type="transmembrane region" description="Helical" evidence="9">
    <location>
        <begin position="521"/>
        <end position="549"/>
    </location>
</feature>
<dbReference type="GO" id="GO:0000155">
    <property type="term" value="F:phosphorelay sensor kinase activity"/>
    <property type="evidence" value="ECO:0007669"/>
    <property type="project" value="InterPro"/>
</dbReference>
<dbReference type="Proteomes" id="UP000317982">
    <property type="component" value="Unassembled WGS sequence"/>
</dbReference>
<evidence type="ECO:0000313" key="13">
    <source>
        <dbReference type="Proteomes" id="UP000317982"/>
    </source>
</evidence>
<dbReference type="RefSeq" id="WP_142703105.1">
    <property type="nucleotide sequence ID" value="NZ_VIRS01000002.1"/>
</dbReference>
<feature type="transmembrane region" description="Helical" evidence="9">
    <location>
        <begin position="413"/>
        <end position="429"/>
    </location>
</feature>
<dbReference type="SUPFAM" id="SSF55874">
    <property type="entry name" value="ATPase domain of HSP90 chaperone/DNA topoisomerase II/histidine kinase"/>
    <property type="match status" value="1"/>
</dbReference>
<keyword evidence="7" id="KW-0067">ATP-binding</keyword>
<evidence type="ECO:0000256" key="1">
    <source>
        <dbReference type="ARBA" id="ARBA00000085"/>
    </source>
</evidence>
<accession>A0A545AZ21</accession>
<dbReference type="Gene3D" id="1.20.5.1930">
    <property type="match status" value="1"/>
</dbReference>
<evidence type="ECO:0000256" key="4">
    <source>
        <dbReference type="ARBA" id="ARBA00022679"/>
    </source>
</evidence>
<evidence type="ECO:0000256" key="2">
    <source>
        <dbReference type="ARBA" id="ARBA00012438"/>
    </source>
</evidence>
<dbReference type="OrthoDB" id="4299820at2"/>
<dbReference type="GO" id="GO:0046983">
    <property type="term" value="F:protein dimerization activity"/>
    <property type="evidence" value="ECO:0007669"/>
    <property type="project" value="InterPro"/>
</dbReference>
<dbReference type="InterPro" id="IPR011712">
    <property type="entry name" value="Sig_transdc_His_kin_sub3_dim/P"/>
</dbReference>
<dbReference type="EC" id="2.7.13.3" evidence="2"/>
<evidence type="ECO:0000256" key="3">
    <source>
        <dbReference type="ARBA" id="ARBA00022553"/>
    </source>
</evidence>
<evidence type="ECO:0000256" key="9">
    <source>
        <dbReference type="SAM" id="Phobius"/>
    </source>
</evidence>
<evidence type="ECO:0000256" key="7">
    <source>
        <dbReference type="ARBA" id="ARBA00022840"/>
    </source>
</evidence>
<comment type="catalytic activity">
    <reaction evidence="1">
        <text>ATP + protein L-histidine = ADP + protein N-phospho-L-histidine.</text>
        <dbReference type="EC" id="2.7.13.3"/>
    </reaction>
</comment>
<keyword evidence="9" id="KW-1133">Transmembrane helix</keyword>
<feature type="domain" description="DUF7134" evidence="11">
    <location>
        <begin position="33"/>
        <end position="118"/>
    </location>
</feature>
<dbReference type="Pfam" id="PF23539">
    <property type="entry name" value="DUF7134"/>
    <property type="match status" value="1"/>
</dbReference>
<feature type="transmembrane region" description="Helical" evidence="9">
    <location>
        <begin position="465"/>
        <end position="485"/>
    </location>
</feature>
<evidence type="ECO:0000256" key="5">
    <source>
        <dbReference type="ARBA" id="ARBA00022741"/>
    </source>
</evidence>
<comment type="caution">
    <text evidence="12">The sequence shown here is derived from an EMBL/GenBank/DDBJ whole genome shotgun (WGS) entry which is preliminary data.</text>
</comment>
<feature type="transmembrane region" description="Helical" evidence="9">
    <location>
        <begin position="436"/>
        <end position="453"/>
    </location>
</feature>
<keyword evidence="5" id="KW-0547">Nucleotide-binding</keyword>
<proteinExistence type="predicted"/>
<dbReference type="InParanoid" id="A0A545AZ21"/>
<feature type="transmembrane region" description="Helical" evidence="9">
    <location>
        <begin position="123"/>
        <end position="143"/>
    </location>
</feature>
<dbReference type="GO" id="GO:0016020">
    <property type="term" value="C:membrane"/>
    <property type="evidence" value="ECO:0007669"/>
    <property type="project" value="InterPro"/>
</dbReference>
<dbReference type="InterPro" id="IPR055558">
    <property type="entry name" value="DUF7134"/>
</dbReference>
<keyword evidence="8" id="KW-0902">Two-component regulatory system</keyword>
<feature type="transmembrane region" description="Helical" evidence="9">
    <location>
        <begin position="74"/>
        <end position="91"/>
    </location>
</feature>
<dbReference type="InterPro" id="IPR036890">
    <property type="entry name" value="HATPase_C_sf"/>
</dbReference>
<keyword evidence="3" id="KW-0597">Phosphoprotein</keyword>
<feature type="transmembrane region" description="Helical" evidence="9">
    <location>
        <begin position="52"/>
        <end position="68"/>
    </location>
</feature>
<evidence type="ECO:0000259" key="10">
    <source>
        <dbReference type="Pfam" id="PF07730"/>
    </source>
</evidence>
<dbReference type="PANTHER" id="PTHR24421">
    <property type="entry name" value="NITRATE/NITRITE SENSOR PROTEIN NARX-RELATED"/>
    <property type="match status" value="1"/>
</dbReference>
<dbReference type="Pfam" id="PF07730">
    <property type="entry name" value="HisKA_3"/>
    <property type="match status" value="1"/>
</dbReference>
<keyword evidence="13" id="KW-1185">Reference proteome</keyword>
<dbReference type="Gene3D" id="3.30.565.10">
    <property type="entry name" value="Histidine kinase-like ATPase, C-terminal domain"/>
    <property type="match status" value="1"/>
</dbReference>
<protein>
    <recommendedName>
        <fullName evidence="2">histidine kinase</fullName>
        <ecNumber evidence="2">2.7.13.3</ecNumber>
    </recommendedName>
</protein>